<feature type="region of interest" description="Disordered" evidence="1">
    <location>
        <begin position="634"/>
        <end position="678"/>
    </location>
</feature>
<dbReference type="RefSeq" id="WP_067771827.1">
    <property type="nucleotide sequence ID" value="NZ_LIGX01000001.1"/>
</dbReference>
<keyword evidence="3" id="KW-1185">Reference proteome</keyword>
<evidence type="ECO:0000313" key="2">
    <source>
        <dbReference type="EMBL" id="SEH87320.1"/>
    </source>
</evidence>
<organism evidence="2 3">
    <name type="scientific">Akkermansia glycaniphila</name>
    <dbReference type="NCBI Taxonomy" id="1679444"/>
    <lineage>
        <taxon>Bacteria</taxon>
        <taxon>Pseudomonadati</taxon>
        <taxon>Verrucomicrobiota</taxon>
        <taxon>Verrucomicrobiia</taxon>
        <taxon>Verrucomicrobiales</taxon>
        <taxon>Akkermansiaceae</taxon>
        <taxon>Akkermansia</taxon>
    </lineage>
</organism>
<evidence type="ECO:0000256" key="1">
    <source>
        <dbReference type="SAM" id="MobiDB-lite"/>
    </source>
</evidence>
<dbReference type="Proteomes" id="UP000176204">
    <property type="component" value="Chromosome I"/>
</dbReference>
<dbReference type="OrthoDB" id="194254at2"/>
<dbReference type="AlphaFoldDB" id="A0A1H6LQS5"/>
<dbReference type="EMBL" id="LT629973">
    <property type="protein sequence ID" value="SEH87320.1"/>
    <property type="molecule type" value="Genomic_DNA"/>
</dbReference>
<name>A0A1H6LQS5_9BACT</name>
<gene>
    <name evidence="2" type="ORF">PYTT_1362</name>
</gene>
<protein>
    <submittedName>
        <fullName evidence="2">Uncharacterized protein</fullName>
    </submittedName>
</protein>
<feature type="compositionally biased region" description="Basic and acidic residues" evidence="1">
    <location>
        <begin position="634"/>
        <end position="650"/>
    </location>
</feature>
<proteinExistence type="predicted"/>
<dbReference type="KEGG" id="agl:PYTT_1362"/>
<evidence type="ECO:0000313" key="3">
    <source>
        <dbReference type="Proteomes" id="UP000176204"/>
    </source>
</evidence>
<sequence>MTMTEAELEGLALPLDQLQKARLLLAACRTLDETPAGCRTQAYEDAARRLALMLRVSYSAKSMQRVFNEWLKSGRDALAAVDKRYRAGAIKATRSRNGLFRTYVKELFYKYQRNGKAAHAELVRRLQSGMPIPGYEDWRRMDANGLVSIPPGWSYRQIARLFPTKEEAVLAKHGMRAGARYLPQVFRTRAGSYPCAFVAFDDVHLDVKTIARVNGTDQIGRPLQLGCNDVFTGRRLCWGTKFSFEREDGTRAGLNGDEMLYILCDYLVNVGYSPRGTVLLVENQTASISREIEEQLLLLTGGCVRVKRGGMHGSVQAMLHEFGGKSCGNPRNKAYLESYHNPQHNRLSFLPGATGHDRTEPEWLWGMEREQRKISKAKDRLPAEKAAMLEDILLPFHEVCSMLPSIVADLNGRTDHDLEGWADCGFFRQEYSFDPSGGQWGDLSQLDADQKNFLLQLEARSKGHIRMRRMSPQEAWDSSMRNPVNTLVKLSIVQAAELLGIRMARDIRANGSYFYIQDRKLAPGKLIYDRELVTPDGYLKDFGPRIGYKGIINPFDLGKMYVLDERDVVLGYAPLVQRGRLGDDEALRSQLGRAKSQTASRLQDMRVTRMNEEAAIVARREHNASIIQGTCRTPQERLEDGEARRAERRIAARQKGLPRMDDPPPRLPPDNDLPETNY</sequence>
<accession>A0A1H6LQS5</accession>
<dbReference type="STRING" id="1679444.PYTT_1362"/>
<reference evidence="3" key="1">
    <citation type="submission" date="2016-09" db="EMBL/GenBank/DDBJ databases">
        <authorList>
            <person name="Koehorst J."/>
        </authorList>
    </citation>
    <scope>NUCLEOTIDE SEQUENCE [LARGE SCALE GENOMIC DNA]</scope>
</reference>